<evidence type="ECO:0000256" key="7">
    <source>
        <dbReference type="ARBA" id="ARBA00022694"/>
    </source>
</evidence>
<dbReference type="EC" id="2.7.7.79" evidence="5"/>
<keyword evidence="12" id="KW-0342">GTP-binding</keyword>
<keyword evidence="18" id="KW-1185">Reference proteome</keyword>
<feature type="domain" description="Thg1 C-terminal" evidence="16">
    <location>
        <begin position="406"/>
        <end position="506"/>
    </location>
</feature>
<keyword evidence="6" id="KW-0808">Transferase</keyword>
<comment type="cofactor">
    <cofactor evidence="1">
        <name>Mg(2+)</name>
        <dbReference type="ChEBI" id="CHEBI:18420"/>
    </cofactor>
</comment>
<gene>
    <name evidence="17" type="ORF">Ahy_B07g087617</name>
</gene>
<reference evidence="17 18" key="1">
    <citation type="submission" date="2019-01" db="EMBL/GenBank/DDBJ databases">
        <title>Sequencing of cultivated peanut Arachis hypogaea provides insights into genome evolution and oil improvement.</title>
        <authorList>
            <person name="Chen X."/>
        </authorList>
    </citation>
    <scope>NUCLEOTIDE SEQUENCE [LARGE SCALE GENOMIC DNA]</scope>
    <source>
        <strain evidence="18">cv. Fuhuasheng</strain>
        <tissue evidence="17">Leaves</tissue>
    </source>
</reference>
<evidence type="ECO:0000259" key="16">
    <source>
        <dbReference type="Pfam" id="PF14413"/>
    </source>
</evidence>
<dbReference type="AlphaFoldDB" id="A0A444YCK0"/>
<keyword evidence="10" id="KW-0547">Nucleotide-binding</keyword>
<evidence type="ECO:0000259" key="15">
    <source>
        <dbReference type="Pfam" id="PF04446"/>
    </source>
</evidence>
<evidence type="ECO:0000313" key="18">
    <source>
        <dbReference type="Proteomes" id="UP000289738"/>
    </source>
</evidence>
<comment type="similarity">
    <text evidence="4">Belongs to the tRNA(His) guanylyltransferase family.</text>
</comment>
<name>A0A444YCK0_ARAHY</name>
<dbReference type="InterPro" id="IPR038469">
    <property type="entry name" value="tRNAHis_GuaTrfase_Thg1_sf"/>
</dbReference>
<accession>A0A444YCK0</accession>
<dbReference type="GO" id="GO:0008193">
    <property type="term" value="F:tRNA guanylyltransferase activity"/>
    <property type="evidence" value="ECO:0007669"/>
    <property type="project" value="UniProtKB-EC"/>
</dbReference>
<feature type="domain" description="tRNAHis guanylyltransferase catalytic" evidence="15">
    <location>
        <begin position="273"/>
        <end position="402"/>
    </location>
</feature>
<dbReference type="Gene3D" id="3.30.70.3000">
    <property type="match status" value="2"/>
</dbReference>
<keyword evidence="13" id="KW-0539">Nucleus</keyword>
<evidence type="ECO:0000256" key="6">
    <source>
        <dbReference type="ARBA" id="ARBA00022679"/>
    </source>
</evidence>
<evidence type="ECO:0000256" key="1">
    <source>
        <dbReference type="ARBA" id="ARBA00001946"/>
    </source>
</evidence>
<keyword evidence="11" id="KW-0460">Magnesium</keyword>
<dbReference type="InterPro" id="IPR024956">
    <property type="entry name" value="tRNAHis_GuaTrfase_cat"/>
</dbReference>
<dbReference type="Gramene" id="arahy.Tifrunner.gnm2.ann2.Ah17g131100.1">
    <property type="protein sequence ID" value="arahy.Tifrunner.gnm2.ann2.Ah17g131100.1-CDS-1"/>
    <property type="gene ID" value="arahy.Tifrunner.gnm2.ann2.Ah17g131100"/>
</dbReference>
<comment type="subcellular location">
    <subcellularLocation>
        <location evidence="3">Nucleus</location>
        <location evidence="3">Nucleoplasm</location>
    </subcellularLocation>
</comment>
<sequence>MANSKYEYVKNFELEDEVMFPNFILVRINGRNFTKFSQLHQLHKPYDENALNLMNSCAVSVLEEYADIVLAYGFSDEYTFVFKKTSKFYDRRASKVLSIITSFFSSVFVTKWSDFFPQKELQYSPSFHGHVTSCASVDVLQAYLLWRQNICHANNQYDQCFWRLVKRGMDFREAHDLLKGAEKCNLNNLLFDEFNVNYNTLEPIFRQGSCVLKAVVDDIVKYTDNGVPIKRQRRKIITVHSKKIAGRKFWNEQTVLLKELGCFVEDIDNVKPEYVKSFEFDSKLMPLTWIVIRIDGCHFHRFSELHEFVKPNDERALNLMNSCAMTVLEEFPHDIVFAYGVSDEYSFILKKTTELFQRRASKIVSTILSFFTSTYVMRWKDFFSQSELKYPPSFDGRAVCYPSTEILKDYLSWRQVDCHINNQYNSCFWKLVDSGKRKREAQQNLKGAQLQKKIEELAIDYNNLPAMFRQGSSVFWDKMDNALTHQQNGKSSESCGRVIVEHCNIIRSGFWLEHPRILEEKQ</sequence>
<evidence type="ECO:0000256" key="13">
    <source>
        <dbReference type="ARBA" id="ARBA00023242"/>
    </source>
</evidence>
<dbReference type="SMR" id="A0A444YCK0"/>
<dbReference type="InterPro" id="IPR007537">
    <property type="entry name" value="tRNAHis_GuaTrfase_Thg1"/>
</dbReference>
<evidence type="ECO:0000256" key="4">
    <source>
        <dbReference type="ARBA" id="ARBA00010113"/>
    </source>
</evidence>
<dbReference type="Pfam" id="PF14413">
    <property type="entry name" value="Thg1C"/>
    <property type="match status" value="2"/>
</dbReference>
<dbReference type="GO" id="GO:0006400">
    <property type="term" value="P:tRNA modification"/>
    <property type="evidence" value="ECO:0007669"/>
    <property type="project" value="InterPro"/>
</dbReference>
<dbReference type="EMBL" id="SDMP01000017">
    <property type="protein sequence ID" value="RYQ99650.1"/>
    <property type="molecule type" value="Genomic_DNA"/>
</dbReference>
<dbReference type="OrthoDB" id="62560at2759"/>
<organism evidence="17 18">
    <name type="scientific">Arachis hypogaea</name>
    <name type="common">Peanut</name>
    <dbReference type="NCBI Taxonomy" id="3818"/>
    <lineage>
        <taxon>Eukaryota</taxon>
        <taxon>Viridiplantae</taxon>
        <taxon>Streptophyta</taxon>
        <taxon>Embryophyta</taxon>
        <taxon>Tracheophyta</taxon>
        <taxon>Spermatophyta</taxon>
        <taxon>Magnoliopsida</taxon>
        <taxon>eudicotyledons</taxon>
        <taxon>Gunneridae</taxon>
        <taxon>Pentapetalae</taxon>
        <taxon>rosids</taxon>
        <taxon>fabids</taxon>
        <taxon>Fabales</taxon>
        <taxon>Fabaceae</taxon>
        <taxon>Papilionoideae</taxon>
        <taxon>50 kb inversion clade</taxon>
        <taxon>dalbergioids sensu lato</taxon>
        <taxon>Dalbergieae</taxon>
        <taxon>Pterocarpus clade</taxon>
        <taxon>Arachis</taxon>
    </lineage>
</organism>
<comment type="catalytic activity">
    <reaction evidence="14">
        <text>a 5'-end ribonucleotide-tRNA(His) + GTP + ATP + H2O = a 5'-end phospho-guanosine-ribonucleotide-tRNA(His) + AMP + 2 diphosphate + H(+)</text>
        <dbReference type="Rhea" id="RHEA:54564"/>
        <dbReference type="Rhea" id="RHEA-COMP:14193"/>
        <dbReference type="Rhea" id="RHEA-COMP:14917"/>
        <dbReference type="ChEBI" id="CHEBI:15377"/>
        <dbReference type="ChEBI" id="CHEBI:15378"/>
        <dbReference type="ChEBI" id="CHEBI:30616"/>
        <dbReference type="ChEBI" id="CHEBI:33019"/>
        <dbReference type="ChEBI" id="CHEBI:37565"/>
        <dbReference type="ChEBI" id="CHEBI:138282"/>
        <dbReference type="ChEBI" id="CHEBI:141847"/>
        <dbReference type="ChEBI" id="CHEBI:456215"/>
        <dbReference type="EC" id="2.7.7.79"/>
    </reaction>
</comment>
<evidence type="ECO:0000256" key="2">
    <source>
        <dbReference type="ARBA" id="ARBA00002939"/>
    </source>
</evidence>
<dbReference type="Pfam" id="PF04446">
    <property type="entry name" value="Thg1"/>
    <property type="match status" value="2"/>
</dbReference>
<keyword evidence="8" id="KW-0548">Nucleotidyltransferase</keyword>
<dbReference type="PANTHER" id="PTHR12729:SF6">
    <property type="entry name" value="TRNA(HIS) GUANYLYLTRANSFERASE-RELATED"/>
    <property type="match status" value="1"/>
</dbReference>
<dbReference type="STRING" id="3818.A0A444YCK0"/>
<evidence type="ECO:0000256" key="14">
    <source>
        <dbReference type="ARBA" id="ARBA00047281"/>
    </source>
</evidence>
<evidence type="ECO:0000256" key="12">
    <source>
        <dbReference type="ARBA" id="ARBA00023134"/>
    </source>
</evidence>
<keyword evidence="9" id="KW-0479">Metal-binding</keyword>
<dbReference type="GO" id="GO:0000287">
    <property type="term" value="F:magnesium ion binding"/>
    <property type="evidence" value="ECO:0007669"/>
    <property type="project" value="InterPro"/>
</dbReference>
<evidence type="ECO:0000256" key="8">
    <source>
        <dbReference type="ARBA" id="ARBA00022695"/>
    </source>
</evidence>
<feature type="domain" description="tRNAHis guanylyltransferase catalytic" evidence="15">
    <location>
        <begin position="6"/>
        <end position="133"/>
    </location>
</feature>
<comment type="function">
    <text evidence="2">Adds a GMP to the 5'-end of tRNA(His) after transcription and RNase P cleavage.</text>
</comment>
<evidence type="ECO:0000256" key="10">
    <source>
        <dbReference type="ARBA" id="ARBA00022741"/>
    </source>
</evidence>
<comment type="caution">
    <text evidence="17">The sequence shown here is derived from an EMBL/GenBank/DDBJ whole genome shotgun (WGS) entry which is preliminary data.</text>
</comment>
<dbReference type="FunFam" id="3.30.70.3000:FF:000002">
    <property type="entry name" value="tRNA(His) guanylyltransferase 1"/>
    <property type="match status" value="2"/>
</dbReference>
<evidence type="ECO:0000313" key="17">
    <source>
        <dbReference type="EMBL" id="RYQ99650.1"/>
    </source>
</evidence>
<dbReference type="InterPro" id="IPR025845">
    <property type="entry name" value="Thg1_C_dom"/>
</dbReference>
<protein>
    <recommendedName>
        <fullName evidence="5">tRNA(His) guanylyltransferase</fullName>
        <ecNumber evidence="5">2.7.7.79</ecNumber>
    </recommendedName>
</protein>
<dbReference type="GO" id="GO:0005654">
    <property type="term" value="C:nucleoplasm"/>
    <property type="evidence" value="ECO:0007669"/>
    <property type="project" value="UniProtKB-SubCell"/>
</dbReference>
<keyword evidence="7" id="KW-0819">tRNA processing</keyword>
<evidence type="ECO:0000256" key="9">
    <source>
        <dbReference type="ARBA" id="ARBA00022723"/>
    </source>
</evidence>
<evidence type="ECO:0000256" key="3">
    <source>
        <dbReference type="ARBA" id="ARBA00004642"/>
    </source>
</evidence>
<dbReference type="PANTHER" id="PTHR12729">
    <property type="entry name" value="TRNA(HIS) GUANYLYLTRANSFERASE-RELATED"/>
    <property type="match status" value="1"/>
</dbReference>
<proteinExistence type="inferred from homology"/>
<dbReference type="Proteomes" id="UP000289738">
    <property type="component" value="Chromosome B07"/>
</dbReference>
<feature type="domain" description="Thg1 C-terminal" evidence="16">
    <location>
        <begin position="140"/>
        <end position="221"/>
    </location>
</feature>
<evidence type="ECO:0000256" key="11">
    <source>
        <dbReference type="ARBA" id="ARBA00022842"/>
    </source>
</evidence>
<evidence type="ECO:0000256" key="5">
    <source>
        <dbReference type="ARBA" id="ARBA00012511"/>
    </source>
</evidence>
<dbReference type="GO" id="GO:0005525">
    <property type="term" value="F:GTP binding"/>
    <property type="evidence" value="ECO:0007669"/>
    <property type="project" value="UniProtKB-KW"/>
</dbReference>